<gene>
    <name evidence="1" type="ORF">EHO59_00985</name>
</gene>
<dbReference type="EMBL" id="RQEP01000005">
    <property type="protein sequence ID" value="TGK06742.1"/>
    <property type="molecule type" value="Genomic_DNA"/>
</dbReference>
<dbReference type="RefSeq" id="WP_135583885.1">
    <property type="nucleotide sequence ID" value="NZ_RQEP01000005.1"/>
</dbReference>
<dbReference type="OrthoDB" id="63584at2"/>
<dbReference type="PANTHER" id="PTHR44147:SF2">
    <property type="entry name" value="DEHYDROGENASE_REDUCTASE SDR FAMILY MEMBER 1"/>
    <property type="match status" value="1"/>
</dbReference>
<dbReference type="InterPro" id="IPR036291">
    <property type="entry name" value="NAD(P)-bd_dom_sf"/>
</dbReference>
<evidence type="ECO:0000313" key="2">
    <source>
        <dbReference type="Proteomes" id="UP000297453"/>
    </source>
</evidence>
<dbReference type="Gene3D" id="3.40.50.720">
    <property type="entry name" value="NAD(P)-binding Rossmann-like Domain"/>
    <property type="match status" value="1"/>
</dbReference>
<sequence length="295" mass="32251">MHQKRLEGKVALVAGGTRGAGRGIAIALGGEGAKVYVTGRSSNGTFSEMERKETIEGTAALVNQAGGVGISVRTDHTDQEQVRSLVQKISEENDGKLDILINDVWGGDHLMQWGNKFWEQDLQKALRMFNNCLQSHLITAYYASPLLVKNGSGLLVEITDGIDYRYRGDLAYSLTKSSVINLAVCLSEELKSSGVAALALTPGFLRSEAMLDYFGVTEENWKDGAKKDEHFIASETPAFVGKAVACLASDPNILQKTGKAWSSWKLSDEYGFTDSDGTRPHWGNYFKEKFGEDLN</sequence>
<protein>
    <submittedName>
        <fullName evidence="1">SDR family NAD(P)-dependent oxidoreductase</fullName>
    </submittedName>
</protein>
<evidence type="ECO:0000313" key="1">
    <source>
        <dbReference type="EMBL" id="TGK06742.1"/>
    </source>
</evidence>
<dbReference type="Proteomes" id="UP000297453">
    <property type="component" value="Unassembled WGS sequence"/>
</dbReference>
<dbReference type="InterPro" id="IPR002347">
    <property type="entry name" value="SDR_fam"/>
</dbReference>
<proteinExistence type="predicted"/>
<organism evidence="1 2">
    <name type="scientific">Leptospira semungkisensis</name>
    <dbReference type="NCBI Taxonomy" id="2484985"/>
    <lineage>
        <taxon>Bacteria</taxon>
        <taxon>Pseudomonadati</taxon>
        <taxon>Spirochaetota</taxon>
        <taxon>Spirochaetia</taxon>
        <taxon>Leptospirales</taxon>
        <taxon>Leptospiraceae</taxon>
        <taxon>Leptospira</taxon>
    </lineage>
</organism>
<keyword evidence="2" id="KW-1185">Reference proteome</keyword>
<dbReference type="PANTHER" id="PTHR44147">
    <property type="entry name" value="DEHYDROGENASE/REDUCTASE SDR FAMILY MEMBER 1"/>
    <property type="match status" value="1"/>
</dbReference>
<name>A0A4R9G5D4_9LEPT</name>
<dbReference type="SUPFAM" id="SSF51735">
    <property type="entry name" value="NAD(P)-binding Rossmann-fold domains"/>
    <property type="match status" value="1"/>
</dbReference>
<dbReference type="AlphaFoldDB" id="A0A4R9G5D4"/>
<dbReference type="NCBIfam" id="NF006159">
    <property type="entry name" value="PRK08303.1"/>
    <property type="match status" value="1"/>
</dbReference>
<comment type="caution">
    <text evidence="1">The sequence shown here is derived from an EMBL/GenBank/DDBJ whole genome shotgun (WGS) entry which is preliminary data.</text>
</comment>
<accession>A0A4R9G5D4</accession>
<dbReference type="PRINTS" id="PR00081">
    <property type="entry name" value="GDHRDH"/>
</dbReference>
<dbReference type="Pfam" id="PF00106">
    <property type="entry name" value="adh_short"/>
    <property type="match status" value="1"/>
</dbReference>
<reference evidence="1" key="1">
    <citation type="journal article" date="2019" name="PLoS Negl. Trop. Dis.">
        <title>Revisiting the worldwide diversity of Leptospira species in the environment.</title>
        <authorList>
            <person name="Vincent A.T."/>
            <person name="Schiettekatte O."/>
            <person name="Bourhy P."/>
            <person name="Veyrier F.J."/>
            <person name="Picardeau M."/>
        </authorList>
    </citation>
    <scope>NUCLEOTIDE SEQUENCE [LARGE SCALE GENOMIC DNA]</scope>
    <source>
        <strain evidence="1">SSS9</strain>
    </source>
</reference>